<dbReference type="OrthoDB" id="25481at10239"/>
<sequence>MDGALVRYLEKDEDETCEICFARKAIGFFNVDDVETPVCAYDSTLRNEDGTQVVIPFSAY</sequence>
<proteinExistence type="predicted"/>
<reference evidence="1 3" key="1">
    <citation type="submission" date="2014-09" db="EMBL/GenBank/DDBJ databases">
        <authorList>
            <person name="Gicewicz E.A."/>
            <person name="Hiryak K.M."/>
            <person name="Horoschock A.N."/>
            <person name="Kneeream E.R."/>
            <person name="Luchetta J."/>
            <person name="Mikolon A.R."/>
            <person name="Smith S.N."/>
            <person name="Svintozelskiy S."/>
            <person name="Yucha M.L."/>
            <person name="Manna D.P."/>
            <person name="Pidcock K.A."/>
            <person name="Laing C.E."/>
            <person name="Schaff J.E."/>
            <person name="Dashiell C.L."/>
            <person name="Macialek J.A."/>
            <person name="Anders K.R."/>
            <person name="Braun M.A."/>
            <person name="Delesalle V.A."/>
            <person name="Hughes L.E."/>
            <person name="Ware V.C."/>
            <person name="Bradley K.W."/>
            <person name="Barker L.P."/>
            <person name="Asai D.J."/>
            <person name="Bowman C.A."/>
            <person name="Russell D.A."/>
            <person name="Pope W.H."/>
            <person name="Jacobs-Sera D."/>
            <person name="Hendrix R.W."/>
            <person name="Hatfull G.F."/>
        </authorList>
    </citation>
    <scope>NUCLEOTIDE SEQUENCE [LARGE SCALE GENOMIC DNA]</scope>
</reference>
<organism evidence="1 3">
    <name type="scientific">Streptomyces phage Jay2Jay</name>
    <dbReference type="NCBI Taxonomy" id="1556290"/>
    <lineage>
        <taxon>Viruses</taxon>
        <taxon>Duplodnaviria</taxon>
        <taxon>Heunggongvirae</taxon>
        <taxon>Uroviricota</taxon>
        <taxon>Caudoviricetes</taxon>
        <taxon>Stanwilliamsviridae</taxon>
        <taxon>Boydwoodruffvirinae</taxon>
        <taxon>Samistivirus</taxon>
        <taxon>Samistivirus jay2jay</taxon>
    </lineage>
</organism>
<evidence type="ECO:0000313" key="3">
    <source>
        <dbReference type="Proteomes" id="UP000030200"/>
    </source>
</evidence>
<name>A0A0A0RQC7_9CAUD</name>
<protein>
    <submittedName>
        <fullName evidence="1">Uncharacterized protein</fullName>
    </submittedName>
</protein>
<keyword evidence="3" id="KW-1185">Reference proteome</keyword>
<dbReference type="KEGG" id="vg:26796987"/>
<dbReference type="Proteomes" id="UP000030200">
    <property type="component" value="Segment"/>
</dbReference>
<dbReference type="GeneID" id="26796732"/>
<dbReference type="GeneID" id="26796987"/>
<dbReference type="RefSeq" id="YP_009225938.1">
    <property type="nucleotide sequence ID" value="NC_029098.1"/>
</dbReference>
<accession>A0A0A0RQC7</accession>
<dbReference type="EMBL" id="KM652554">
    <property type="protein sequence ID" value="AIW02711.1"/>
    <property type="molecule type" value="Genomic_DNA"/>
</dbReference>
<evidence type="ECO:0000313" key="2">
    <source>
        <dbReference type="EMBL" id="AIW02711.1"/>
    </source>
</evidence>
<dbReference type="KEGG" id="vg:26796732"/>
<evidence type="ECO:0000313" key="1">
    <source>
        <dbReference type="EMBL" id="AIW02502.1"/>
    </source>
</evidence>
<dbReference type="EMBL" id="KM652554">
    <property type="protein sequence ID" value="AIW02502.1"/>
    <property type="molecule type" value="Genomic_DNA"/>
</dbReference>
<dbReference type="RefSeq" id="YP_009225729.1">
    <property type="nucleotide sequence ID" value="NC_029098.1"/>
</dbReference>
<gene>
    <name evidence="1" type="primary">3</name>
    <name evidence="2" type="synonym">258</name>
    <name evidence="2" type="ORF">PBI_JAY2JAY_258</name>
    <name evidence="1" type="ORF">PBI_JAY2JAY_3</name>
</gene>